<protein>
    <submittedName>
        <fullName evidence="3">Putative xylanase/chitin deacetylase</fullName>
    </submittedName>
</protein>
<dbReference type="eggNOG" id="COG0726">
    <property type="taxonomic scope" value="Bacteria"/>
</dbReference>
<dbReference type="Pfam" id="PF22790">
    <property type="entry name" value="YkoP"/>
    <property type="match status" value="1"/>
</dbReference>
<dbReference type="STRING" id="768704.Desmer_2045"/>
<evidence type="ECO:0000313" key="3">
    <source>
        <dbReference type="EMBL" id="AFQ43988.1"/>
    </source>
</evidence>
<evidence type="ECO:0000259" key="2">
    <source>
        <dbReference type="PROSITE" id="PS51677"/>
    </source>
</evidence>
<keyword evidence="1" id="KW-0812">Transmembrane</keyword>
<dbReference type="Gene3D" id="3.20.20.370">
    <property type="entry name" value="Glycoside hydrolase/deacetylase"/>
    <property type="match status" value="1"/>
</dbReference>
<dbReference type="PROSITE" id="PS51677">
    <property type="entry name" value="NODB"/>
    <property type="match status" value="1"/>
</dbReference>
<dbReference type="EMBL" id="CP003629">
    <property type="protein sequence ID" value="AFQ43988.1"/>
    <property type="molecule type" value="Genomic_DNA"/>
</dbReference>
<dbReference type="HOGENOM" id="CLU_046845_0_0_9"/>
<dbReference type="InterPro" id="IPR002509">
    <property type="entry name" value="NODB_dom"/>
</dbReference>
<keyword evidence="3" id="KW-0119">Carbohydrate metabolism</keyword>
<feature type="domain" description="NodB homology" evidence="2">
    <location>
        <begin position="40"/>
        <end position="221"/>
    </location>
</feature>
<dbReference type="AlphaFoldDB" id="J7IY08"/>
<dbReference type="CDD" id="cd10959">
    <property type="entry name" value="CE4_NodB_like_3"/>
    <property type="match status" value="1"/>
</dbReference>
<feature type="transmembrane region" description="Helical" evidence="1">
    <location>
        <begin position="6"/>
        <end position="26"/>
    </location>
</feature>
<dbReference type="InterPro" id="IPR054467">
    <property type="entry name" value="YkoP-like_dom"/>
</dbReference>
<reference evidence="3 4" key="1">
    <citation type="journal article" date="2012" name="J. Bacteriol.">
        <title>Complete genome sequences of Desulfosporosinus orientis DSM765T, Desulfosporosinus youngiae DSM17734T, Desulfosporosinus meridiei DSM13257T, and Desulfosporosinus acidiphilus DSM22704T.</title>
        <authorList>
            <person name="Pester M."/>
            <person name="Brambilla E."/>
            <person name="Alazard D."/>
            <person name="Rattei T."/>
            <person name="Weinmaier T."/>
            <person name="Han J."/>
            <person name="Lucas S."/>
            <person name="Lapidus A."/>
            <person name="Cheng J.F."/>
            <person name="Goodwin L."/>
            <person name="Pitluck S."/>
            <person name="Peters L."/>
            <person name="Ovchinnikova G."/>
            <person name="Teshima H."/>
            <person name="Detter J.C."/>
            <person name="Han C.S."/>
            <person name="Tapia R."/>
            <person name="Land M.L."/>
            <person name="Hauser L."/>
            <person name="Kyrpides N.C."/>
            <person name="Ivanova N.N."/>
            <person name="Pagani I."/>
            <person name="Huntmann M."/>
            <person name="Wei C.L."/>
            <person name="Davenport K.W."/>
            <person name="Daligault H."/>
            <person name="Chain P.S."/>
            <person name="Chen A."/>
            <person name="Mavromatis K."/>
            <person name="Markowitz V."/>
            <person name="Szeto E."/>
            <person name="Mikhailova N."/>
            <person name="Pati A."/>
            <person name="Wagner M."/>
            <person name="Woyke T."/>
            <person name="Ollivier B."/>
            <person name="Klenk H.P."/>
            <person name="Spring S."/>
            <person name="Loy A."/>
        </authorList>
    </citation>
    <scope>NUCLEOTIDE SEQUENCE [LARGE SCALE GENOMIC DNA]</scope>
    <source>
        <strain evidence="4">ATCC BAA-275 / DSM 13257 / NCIMB 13706 / S10</strain>
    </source>
</reference>
<gene>
    <name evidence="3" type="ordered locus">Desmer_2045</name>
</gene>
<sequence>MSWWLWLPFGILLCIFVYAILPDLFLHRLGIGSWKRQYSSGVALTFDDGPDPVYTPQLLNILGSNNIPAAFFVVGEKAQQNPNLLKAILAQGHQIGVHSLKHRYAWFQSPWTTWHHWDEAVAAVEQITEKPVQWIRPPWGTFNLALWFWIIIRKKKAVLWTSEGHDWKVCNKPDQIANRVLEHINEGSIIVLHDSGGQMKAPENTLKAVEILCRRIGEEQKLPIIKLEIPTWSMTRRLTYRFWEMWENGFAKLYKIERISANNLLRLSQKRYKGPTLYSSEGRLLAKDGDIVGEIHFDNARFMGKETDSQLIALKALREIRSSLSEVAAYIKQNPNYAEIKVFLGLTLIHRGVKGLGFEVNDVPITLNTRLIAFLQRFILKIYHPGGKVRAQKMNKTYPKLVFITRDELIYRWLN</sequence>
<evidence type="ECO:0000313" key="4">
    <source>
        <dbReference type="Proteomes" id="UP000005262"/>
    </source>
</evidence>
<dbReference type="InterPro" id="IPR050248">
    <property type="entry name" value="Polysacc_deacetylase_ArnD"/>
</dbReference>
<dbReference type="GO" id="GO:0045493">
    <property type="term" value="P:xylan catabolic process"/>
    <property type="evidence" value="ECO:0007669"/>
    <property type="project" value="UniProtKB-KW"/>
</dbReference>
<dbReference type="GO" id="GO:0016810">
    <property type="term" value="F:hydrolase activity, acting on carbon-nitrogen (but not peptide) bonds"/>
    <property type="evidence" value="ECO:0007669"/>
    <property type="project" value="InterPro"/>
</dbReference>
<keyword evidence="3" id="KW-0378">Hydrolase</keyword>
<organism evidence="3 4">
    <name type="scientific">Desulfosporosinus meridiei (strain ATCC BAA-275 / DSM 13257 / KCTC 12902 / NCIMB 13706 / S10)</name>
    <dbReference type="NCBI Taxonomy" id="768704"/>
    <lineage>
        <taxon>Bacteria</taxon>
        <taxon>Bacillati</taxon>
        <taxon>Bacillota</taxon>
        <taxon>Clostridia</taxon>
        <taxon>Eubacteriales</taxon>
        <taxon>Desulfitobacteriaceae</taxon>
        <taxon>Desulfosporosinus</taxon>
    </lineage>
</organism>
<evidence type="ECO:0000256" key="1">
    <source>
        <dbReference type="SAM" id="Phobius"/>
    </source>
</evidence>
<keyword evidence="1" id="KW-0472">Membrane</keyword>
<dbReference type="Pfam" id="PF01522">
    <property type="entry name" value="Polysacc_deac_1"/>
    <property type="match status" value="1"/>
</dbReference>
<dbReference type="SUPFAM" id="SSF88713">
    <property type="entry name" value="Glycoside hydrolase/deacetylase"/>
    <property type="match status" value="1"/>
</dbReference>
<keyword evidence="1" id="KW-1133">Transmembrane helix</keyword>
<proteinExistence type="predicted"/>
<dbReference type="RefSeq" id="WP_014902902.1">
    <property type="nucleotide sequence ID" value="NC_018515.1"/>
</dbReference>
<dbReference type="PANTHER" id="PTHR10587:SF137">
    <property type="entry name" value="4-DEOXY-4-FORMAMIDO-L-ARABINOSE-PHOSPHOUNDECAPRENOL DEFORMYLASE ARND-RELATED"/>
    <property type="match status" value="1"/>
</dbReference>
<reference evidence="4" key="2">
    <citation type="submission" date="2012-08" db="EMBL/GenBank/DDBJ databases">
        <title>Finished genome of Desulfosporosinus meridiei DSM 13257.</title>
        <authorList>
            <person name="Huntemann M."/>
            <person name="Wei C.-L."/>
            <person name="Han J."/>
            <person name="Detter J.C."/>
            <person name="Han C."/>
            <person name="Davenport K."/>
            <person name="Daligault H."/>
            <person name="Erkkila T."/>
            <person name="Gu W."/>
            <person name="Munk A.C.C."/>
            <person name="Teshima H."/>
            <person name="Xu Y."/>
            <person name="Chain P."/>
            <person name="Tapia R."/>
            <person name="Chen A."/>
            <person name="Krypides N."/>
            <person name="Mavromatis K."/>
            <person name="Markowitz V."/>
            <person name="Szeto E."/>
            <person name="Ivanova N."/>
            <person name="Mikhailova N."/>
            <person name="Ovchinnikova G."/>
            <person name="Pagani I."/>
            <person name="Pati A."/>
            <person name="Goodwin L."/>
            <person name="Peters L."/>
            <person name="Pitluck S."/>
            <person name="Woyke T."/>
            <person name="Pester M."/>
            <person name="Spring S."/>
            <person name="Ollivier B."/>
            <person name="Rattei T."/>
            <person name="Klenk H.-P."/>
            <person name="Wagner M."/>
            <person name="Loy A."/>
        </authorList>
    </citation>
    <scope>NUCLEOTIDE SEQUENCE [LARGE SCALE GENOMIC DNA]</scope>
    <source>
        <strain evidence="4">ATCC BAA-275 / DSM 13257 / NCIMB 13706 / S10</strain>
    </source>
</reference>
<keyword evidence="3" id="KW-0858">Xylan degradation</keyword>
<dbReference type="KEGG" id="dmi:Desmer_2045"/>
<dbReference type="Proteomes" id="UP000005262">
    <property type="component" value="Chromosome"/>
</dbReference>
<keyword evidence="3" id="KW-0624">Polysaccharide degradation</keyword>
<dbReference type="GO" id="GO:0016798">
    <property type="term" value="F:hydrolase activity, acting on glycosyl bonds"/>
    <property type="evidence" value="ECO:0007669"/>
    <property type="project" value="UniProtKB-KW"/>
</dbReference>
<keyword evidence="3" id="KW-0326">Glycosidase</keyword>
<name>J7IY08_DESMD</name>
<keyword evidence="4" id="KW-1185">Reference proteome</keyword>
<dbReference type="OrthoDB" id="61520at2"/>
<dbReference type="PANTHER" id="PTHR10587">
    <property type="entry name" value="GLYCOSYL TRANSFERASE-RELATED"/>
    <property type="match status" value="1"/>
</dbReference>
<accession>J7IY08</accession>
<dbReference type="InterPro" id="IPR011330">
    <property type="entry name" value="Glyco_hydro/deAcase_b/a-brl"/>
</dbReference>